<dbReference type="GO" id="GO:0016829">
    <property type="term" value="F:lyase activity"/>
    <property type="evidence" value="ECO:0007669"/>
    <property type="project" value="UniProtKB-KW"/>
</dbReference>
<gene>
    <name evidence="5" type="ORF">GCM10009665_34780</name>
</gene>
<evidence type="ECO:0000256" key="2">
    <source>
        <dbReference type="ARBA" id="ARBA00006966"/>
    </source>
</evidence>
<evidence type="ECO:0000259" key="4">
    <source>
        <dbReference type="Pfam" id="PF01212"/>
    </source>
</evidence>
<sequence length="379" mass="40938">MDDNRLVDDEQSTTEDTLRRRRAARLASRRILSGERLATVRERLTELATLDGLDEPPDFYATDGPVRRLEERVAALLGTEDAAFFPTGTMAQQIALRYGAELTGRRAVALQPLSHLEVHERQAYSQLTGLRGLWPSAEPRITTHAELAALGEPFGTLTVELPLRDAGFLLPSWEELCATVEAARAAGARVHLDGARLWTTTEHFGRPLHEIAALADSTYVSFYKDLGGISGAALAGTADLTGYARAWRHRHGGTLFQQWPAALAALHGLDTVLPTLPEQVRHARTVAAALAALPGARVNPDPPHTNAFQLWLPHPAEALNAATLALAEQEGTWFVAHWQDAAPGLATAEVTVAAPALAWSAADVTEAGTRFLELAAAHR</sequence>
<dbReference type="InterPro" id="IPR015421">
    <property type="entry name" value="PyrdxlP-dep_Trfase_major"/>
</dbReference>
<evidence type="ECO:0000313" key="6">
    <source>
        <dbReference type="Proteomes" id="UP001500037"/>
    </source>
</evidence>
<dbReference type="Gene3D" id="3.40.640.10">
    <property type="entry name" value="Type I PLP-dependent aspartate aminotransferase-like (Major domain)"/>
    <property type="match status" value="1"/>
</dbReference>
<dbReference type="InterPro" id="IPR015424">
    <property type="entry name" value="PyrdxlP-dep_Trfase"/>
</dbReference>
<reference evidence="6" key="1">
    <citation type="journal article" date="2019" name="Int. J. Syst. Evol. Microbiol.">
        <title>The Global Catalogue of Microorganisms (GCM) 10K type strain sequencing project: providing services to taxonomists for standard genome sequencing and annotation.</title>
        <authorList>
            <consortium name="The Broad Institute Genomics Platform"/>
            <consortium name="The Broad Institute Genome Sequencing Center for Infectious Disease"/>
            <person name="Wu L."/>
            <person name="Ma J."/>
        </authorList>
    </citation>
    <scope>NUCLEOTIDE SEQUENCE [LARGE SCALE GENOMIC DNA]</scope>
    <source>
        <strain evidence="6">JCM 13004</strain>
    </source>
</reference>
<organism evidence="5 6">
    <name type="scientific">Kitasatospora nipponensis</name>
    <dbReference type="NCBI Taxonomy" id="258049"/>
    <lineage>
        <taxon>Bacteria</taxon>
        <taxon>Bacillati</taxon>
        <taxon>Actinomycetota</taxon>
        <taxon>Actinomycetes</taxon>
        <taxon>Kitasatosporales</taxon>
        <taxon>Streptomycetaceae</taxon>
        <taxon>Kitasatospora</taxon>
    </lineage>
</organism>
<keyword evidence="5" id="KW-0456">Lyase</keyword>
<proteinExistence type="inferred from homology"/>
<comment type="cofactor">
    <cofactor evidence="1">
        <name>pyridoxal 5'-phosphate</name>
        <dbReference type="ChEBI" id="CHEBI:597326"/>
    </cofactor>
</comment>
<evidence type="ECO:0000313" key="5">
    <source>
        <dbReference type="EMBL" id="GAA1240981.1"/>
    </source>
</evidence>
<evidence type="ECO:0000256" key="3">
    <source>
        <dbReference type="ARBA" id="ARBA00022898"/>
    </source>
</evidence>
<dbReference type="Gene3D" id="3.90.1150.10">
    <property type="entry name" value="Aspartate Aminotransferase, domain 1"/>
    <property type="match status" value="1"/>
</dbReference>
<name>A0ABP4H1A8_9ACTN</name>
<dbReference type="RefSeq" id="WP_344442568.1">
    <property type="nucleotide sequence ID" value="NZ_BAAALF010000055.1"/>
</dbReference>
<dbReference type="EMBL" id="BAAALF010000055">
    <property type="protein sequence ID" value="GAA1240981.1"/>
    <property type="molecule type" value="Genomic_DNA"/>
</dbReference>
<dbReference type="PANTHER" id="PTHR48097">
    <property type="entry name" value="L-THREONINE ALDOLASE-RELATED"/>
    <property type="match status" value="1"/>
</dbReference>
<dbReference type="Proteomes" id="UP001500037">
    <property type="component" value="Unassembled WGS sequence"/>
</dbReference>
<feature type="domain" description="Aromatic amino acid beta-eliminating lyase/threonine aldolase" evidence="4">
    <location>
        <begin position="58"/>
        <end position="306"/>
    </location>
</feature>
<keyword evidence="3" id="KW-0663">Pyridoxal phosphate</keyword>
<dbReference type="Pfam" id="PF01212">
    <property type="entry name" value="Beta_elim_lyase"/>
    <property type="match status" value="1"/>
</dbReference>
<evidence type="ECO:0000256" key="1">
    <source>
        <dbReference type="ARBA" id="ARBA00001933"/>
    </source>
</evidence>
<comment type="similarity">
    <text evidence="2">Belongs to the threonine aldolase family.</text>
</comment>
<accession>A0ABP4H1A8</accession>
<dbReference type="InterPro" id="IPR015422">
    <property type="entry name" value="PyrdxlP-dep_Trfase_small"/>
</dbReference>
<dbReference type="SUPFAM" id="SSF53383">
    <property type="entry name" value="PLP-dependent transferases"/>
    <property type="match status" value="1"/>
</dbReference>
<comment type="caution">
    <text evidence="5">The sequence shown here is derived from an EMBL/GenBank/DDBJ whole genome shotgun (WGS) entry which is preliminary data.</text>
</comment>
<keyword evidence="6" id="KW-1185">Reference proteome</keyword>
<dbReference type="PANTHER" id="PTHR48097:SF9">
    <property type="entry name" value="L-THREONINE ALDOLASE"/>
    <property type="match status" value="1"/>
</dbReference>
<dbReference type="InterPro" id="IPR001597">
    <property type="entry name" value="ArAA_b-elim_lyase/Thr_aldolase"/>
</dbReference>
<protein>
    <submittedName>
        <fullName evidence="5">Beta-eliminating lyase-related protein</fullName>
    </submittedName>
</protein>